<accession>A0ABS1MDV4</accession>
<dbReference type="RefSeq" id="WP_201953247.1">
    <property type="nucleotide sequence ID" value="NZ_JAERRJ010000011.1"/>
</dbReference>
<organism evidence="3 4">
    <name type="scientific">Nocardia acididurans</name>
    <dbReference type="NCBI Taxonomy" id="2802282"/>
    <lineage>
        <taxon>Bacteria</taxon>
        <taxon>Bacillati</taxon>
        <taxon>Actinomycetota</taxon>
        <taxon>Actinomycetes</taxon>
        <taxon>Mycobacteriales</taxon>
        <taxon>Nocardiaceae</taxon>
        <taxon>Nocardia</taxon>
    </lineage>
</organism>
<sequence>MVFAVFLLAGVPARADGVAAGADLMVAQSLGDRELTVIIRRAEPVPGPLRVEIVNHQGSPPGRLTLTALPTDRVGESVSAAVDLTDRTGIYPALLRVDAAGPWELTVADGERTARIPFLVAAPLVMPWEKAAYGGFFAAGVLLVVSLGTALTARRGRITLLPVGAMVAAVAVGVTGSVLSGQAPAPRAAGTLIDPTSGNIGTPYPERELPLTTDYSRPPVNWTVRGDGAEVALSLTDAATGRPVDDLLVHDDALLHLMVVGPSGRFWHRHPIRVAPGEYRVRLPFSESGDYAFAAEIARRGGGTQLLRSALRVADTSGSGAPPPATSPIPITTTGTGTGTGEVTTTDLIAGKPGTLTAHFGGNADLQPWLGMIGHLIAVGPLPADTATGTAAAAAPIWVHAHAMPPPPAPGAQAPDETVAAYGPDVSFTHTFPQPGRYLVWAQAERAYSVLTVPATVEVRAEGLK</sequence>
<keyword evidence="4" id="KW-1185">Reference proteome</keyword>
<feature type="transmembrane region" description="Helical" evidence="2">
    <location>
        <begin position="131"/>
        <end position="151"/>
    </location>
</feature>
<evidence type="ECO:0000313" key="3">
    <source>
        <dbReference type="EMBL" id="MBL1078265.1"/>
    </source>
</evidence>
<feature type="transmembrane region" description="Helical" evidence="2">
    <location>
        <begin position="158"/>
        <end position="179"/>
    </location>
</feature>
<name>A0ABS1MDV4_9NOCA</name>
<protein>
    <recommendedName>
        <fullName evidence="5">Secreted protein</fullName>
    </recommendedName>
</protein>
<evidence type="ECO:0000313" key="4">
    <source>
        <dbReference type="Proteomes" id="UP000602198"/>
    </source>
</evidence>
<keyword evidence="2" id="KW-1133">Transmembrane helix</keyword>
<dbReference type="Proteomes" id="UP000602198">
    <property type="component" value="Unassembled WGS sequence"/>
</dbReference>
<evidence type="ECO:0000256" key="2">
    <source>
        <dbReference type="SAM" id="Phobius"/>
    </source>
</evidence>
<gene>
    <name evidence="3" type="ORF">JK358_28040</name>
</gene>
<feature type="region of interest" description="Disordered" evidence="1">
    <location>
        <begin position="190"/>
        <end position="212"/>
    </location>
</feature>
<keyword evidence="2" id="KW-0472">Membrane</keyword>
<evidence type="ECO:0000256" key="1">
    <source>
        <dbReference type="SAM" id="MobiDB-lite"/>
    </source>
</evidence>
<feature type="region of interest" description="Disordered" evidence="1">
    <location>
        <begin position="315"/>
        <end position="339"/>
    </location>
</feature>
<dbReference type="EMBL" id="JAERRJ010000011">
    <property type="protein sequence ID" value="MBL1078265.1"/>
    <property type="molecule type" value="Genomic_DNA"/>
</dbReference>
<reference evidence="3 4" key="1">
    <citation type="submission" date="2021-01" db="EMBL/GenBank/DDBJ databases">
        <title>WGS of actinomycetes isolated from Thailand.</title>
        <authorList>
            <person name="Thawai C."/>
        </authorList>
    </citation>
    <scope>NUCLEOTIDE SEQUENCE [LARGE SCALE GENOMIC DNA]</scope>
    <source>
        <strain evidence="3 4">LPG 2</strain>
    </source>
</reference>
<evidence type="ECO:0008006" key="5">
    <source>
        <dbReference type="Google" id="ProtNLM"/>
    </source>
</evidence>
<feature type="compositionally biased region" description="Low complexity" evidence="1">
    <location>
        <begin position="328"/>
        <end position="339"/>
    </location>
</feature>
<keyword evidence="2" id="KW-0812">Transmembrane</keyword>
<comment type="caution">
    <text evidence="3">The sequence shown here is derived from an EMBL/GenBank/DDBJ whole genome shotgun (WGS) entry which is preliminary data.</text>
</comment>
<proteinExistence type="predicted"/>